<proteinExistence type="predicted"/>
<evidence type="ECO:0000313" key="8">
    <source>
        <dbReference type="Proteomes" id="UP000603708"/>
    </source>
</evidence>
<keyword evidence="2" id="KW-0548">Nucleotidyltransferase</keyword>
<feature type="domain" description="Carbohydrate kinase PfkB" evidence="5">
    <location>
        <begin position="5"/>
        <end position="292"/>
    </location>
</feature>
<organism evidence="7 8">
    <name type="scientific">Streptomyces sulfonofaciens</name>
    <dbReference type="NCBI Taxonomy" id="68272"/>
    <lineage>
        <taxon>Bacteria</taxon>
        <taxon>Bacillati</taxon>
        <taxon>Actinomycetota</taxon>
        <taxon>Actinomycetes</taxon>
        <taxon>Kitasatosporales</taxon>
        <taxon>Streptomycetaceae</taxon>
        <taxon>Streptomyces</taxon>
    </lineage>
</organism>
<comment type="caution">
    <text evidence="7">The sequence shown here is derived from an EMBL/GenBank/DDBJ whole genome shotgun (WGS) entry which is preliminary data.</text>
</comment>
<dbReference type="InterPro" id="IPR011611">
    <property type="entry name" value="PfkB_dom"/>
</dbReference>
<name>A0A919GNB0_9ACTN</name>
<evidence type="ECO:0000313" key="7">
    <source>
        <dbReference type="EMBL" id="GHH87651.1"/>
    </source>
</evidence>
<dbReference type="RefSeq" id="WP_189938201.1">
    <property type="nucleotide sequence ID" value="NZ_BNCD01000029.1"/>
</dbReference>
<evidence type="ECO:0000256" key="4">
    <source>
        <dbReference type="ARBA" id="ARBA00023277"/>
    </source>
</evidence>
<dbReference type="InterPro" id="IPR004821">
    <property type="entry name" value="Cyt_trans-like"/>
</dbReference>
<dbReference type="Proteomes" id="UP000603708">
    <property type="component" value="Unassembled WGS sequence"/>
</dbReference>
<dbReference type="InterPro" id="IPR050385">
    <property type="entry name" value="Archaeal_FAD_synthase"/>
</dbReference>
<dbReference type="PANTHER" id="PTHR43793">
    <property type="entry name" value="FAD SYNTHASE"/>
    <property type="match status" value="1"/>
</dbReference>
<evidence type="ECO:0000256" key="1">
    <source>
        <dbReference type="ARBA" id="ARBA00022679"/>
    </source>
</evidence>
<dbReference type="NCBIfam" id="TIGR00125">
    <property type="entry name" value="cyt_tran_rel"/>
    <property type="match status" value="1"/>
</dbReference>
<keyword evidence="4" id="KW-0119">Carbohydrate metabolism</keyword>
<protein>
    <submittedName>
        <fullName evidence="7">Bifunctional protein HldE</fullName>
    </submittedName>
</protein>
<evidence type="ECO:0000256" key="3">
    <source>
        <dbReference type="ARBA" id="ARBA00023268"/>
    </source>
</evidence>
<dbReference type="InterPro" id="IPR014729">
    <property type="entry name" value="Rossmann-like_a/b/a_fold"/>
</dbReference>
<dbReference type="EMBL" id="BNCD01000029">
    <property type="protein sequence ID" value="GHH87651.1"/>
    <property type="molecule type" value="Genomic_DNA"/>
</dbReference>
<dbReference type="GO" id="GO:0016779">
    <property type="term" value="F:nucleotidyltransferase activity"/>
    <property type="evidence" value="ECO:0007669"/>
    <property type="project" value="UniProtKB-KW"/>
</dbReference>
<dbReference type="SUPFAM" id="SSF53613">
    <property type="entry name" value="Ribokinase-like"/>
    <property type="match status" value="1"/>
</dbReference>
<dbReference type="Gene3D" id="3.40.1190.20">
    <property type="match status" value="1"/>
</dbReference>
<dbReference type="PANTHER" id="PTHR43793:SF2">
    <property type="entry name" value="BIFUNCTIONAL PROTEIN HLDE"/>
    <property type="match status" value="1"/>
</dbReference>
<dbReference type="AlphaFoldDB" id="A0A919GNB0"/>
<dbReference type="InterPro" id="IPR029056">
    <property type="entry name" value="Ribokinase-like"/>
</dbReference>
<dbReference type="Pfam" id="PF01467">
    <property type="entry name" value="CTP_transf_like"/>
    <property type="match status" value="1"/>
</dbReference>
<evidence type="ECO:0000256" key="2">
    <source>
        <dbReference type="ARBA" id="ARBA00022695"/>
    </source>
</evidence>
<dbReference type="Pfam" id="PF00294">
    <property type="entry name" value="PfkB"/>
    <property type="match status" value="1"/>
</dbReference>
<keyword evidence="1" id="KW-0808">Transferase</keyword>
<sequence>MRTPLLVVGDALLDHDAFGRVARLAPDAPVPVLSDQHRVTRPGGAALAARLAAADGREVTLVTALGDDESSAQVRRLLTGSVRVVALPLAGRLPAKTRFIADGRPLLRLDDGDGRAAAATEAAAEAVARASAVLVSDYGRGTADALRDALAEAAARVPVVWDPHVRGGPPVRGVRLATPSAAEAHALAPSRGPGPGHPDGSLRAVVRHATELVRAWGVTTVAVTLGERGALLSHGDAPLFVPAPWQAAGDPCGAGDRFAASAAGLLADEALPDDAVQGAVLAAARYVSEGGVHALGDLDRPRETGPGPVEDAAATVARVRAAGGTVVAAGGCFDLLHAGHVALLQAARRTGDCLVVCLNSDASVRRRKGTGRPLVPAADRERVLRALACVDAVAVFDEDTPERLLAELRPDIWAKGGDYGRTELPEAALLESWGGQVILLPYLDGRSTTALARSAAGGAPTGPGPAGPAAVRVAQMKG</sequence>
<evidence type="ECO:0000259" key="5">
    <source>
        <dbReference type="Pfam" id="PF00294"/>
    </source>
</evidence>
<dbReference type="Gene3D" id="3.40.50.620">
    <property type="entry name" value="HUPs"/>
    <property type="match status" value="1"/>
</dbReference>
<keyword evidence="8" id="KW-1185">Reference proteome</keyword>
<accession>A0A919GNB0</accession>
<gene>
    <name evidence="7" type="primary">hldE</name>
    <name evidence="7" type="ORF">GCM10018793_64320</name>
</gene>
<reference evidence="7" key="1">
    <citation type="journal article" date="2014" name="Int. J. Syst. Evol. Microbiol.">
        <title>Complete genome sequence of Corynebacterium casei LMG S-19264T (=DSM 44701T), isolated from a smear-ripened cheese.</title>
        <authorList>
            <consortium name="US DOE Joint Genome Institute (JGI-PGF)"/>
            <person name="Walter F."/>
            <person name="Albersmeier A."/>
            <person name="Kalinowski J."/>
            <person name="Ruckert C."/>
        </authorList>
    </citation>
    <scope>NUCLEOTIDE SEQUENCE</scope>
    <source>
        <strain evidence="7">JCM 5069</strain>
    </source>
</reference>
<dbReference type="SUPFAM" id="SSF52374">
    <property type="entry name" value="Nucleotidylyl transferase"/>
    <property type="match status" value="1"/>
</dbReference>
<feature type="domain" description="Cytidyltransferase-like" evidence="6">
    <location>
        <begin position="329"/>
        <end position="422"/>
    </location>
</feature>
<reference evidence="7" key="2">
    <citation type="submission" date="2020-09" db="EMBL/GenBank/DDBJ databases">
        <authorList>
            <person name="Sun Q."/>
            <person name="Ohkuma M."/>
        </authorList>
    </citation>
    <scope>NUCLEOTIDE SEQUENCE</scope>
    <source>
        <strain evidence="7">JCM 5069</strain>
    </source>
</reference>
<keyword evidence="3" id="KW-0511">Multifunctional enzyme</keyword>
<evidence type="ECO:0000259" key="6">
    <source>
        <dbReference type="Pfam" id="PF01467"/>
    </source>
</evidence>